<keyword evidence="1" id="KW-0732">Signal</keyword>
<dbReference type="Proteomes" id="UP000282483">
    <property type="component" value="Chromosome"/>
</dbReference>
<sequence>MKLKTIVASLVALGLSAPVLAAPYYMDTSYQLDVMRDQANKADLILDQNQPGGFDQPCGWTCRINLSGWINTDAYLPNRPPVFLTFNPAFVPTTAVADPGNLIMVPSSGRASDLLLNNANLFVDARVNNWVTAMMSLVYSSLTGVPGSNGVYNIANSLFVYHPVNRTNLDTAYATIGNFQASPIYLRVGKEYVPFGQYDPYAFVQSENPTQLFTEINQTVAQLGFVMPNGFYGSAYTFAGNPKLSDGGSTRRIQNGGVDIGFGLKLLSTKINVDAGWIANIADSNLLSSYYLNSLVTGASVPGLPNQKVPAWDVNADMAFGPFDVNGHYVATTRSLANPVFINGSTPSGQTVVPGFLGKPNVWGLEAGLTFPVKAHQSRVALGWQQTTHLATFLPKKRIYIDYLVNMAKWFDMGVAVVQDRDYNVGEGAILDADGALVHLGATNGKSTFGQLRASIKFA</sequence>
<evidence type="ECO:0000313" key="3">
    <source>
        <dbReference type="Proteomes" id="UP000282483"/>
    </source>
</evidence>
<feature type="signal peptide" evidence="1">
    <location>
        <begin position="1"/>
        <end position="21"/>
    </location>
</feature>
<proteinExistence type="predicted"/>
<evidence type="ECO:0000313" key="2">
    <source>
        <dbReference type="EMBL" id="BBB15845.1"/>
    </source>
</evidence>
<protein>
    <submittedName>
        <fullName evidence="2">Uncharacterized protein</fullName>
    </submittedName>
</protein>
<evidence type="ECO:0000256" key="1">
    <source>
        <dbReference type="SAM" id="SignalP"/>
    </source>
</evidence>
<dbReference type="AlphaFoldDB" id="A0A2Z5UXC1"/>
<accession>A0A2Z5UXC1</accession>
<dbReference type="EMBL" id="AP018005">
    <property type="protein sequence ID" value="BBB15845.1"/>
    <property type="molecule type" value="Genomic_DNA"/>
</dbReference>
<reference evidence="2 3" key="1">
    <citation type="submission" date="2017-03" db="EMBL/GenBank/DDBJ databases">
        <title>The genome sequence of Candidatus Rickettsiella viridis.</title>
        <authorList>
            <person name="Nikoh N."/>
            <person name="Tsuchida T."/>
            <person name="Yamaguchi K."/>
            <person name="Maeda T."/>
            <person name="Shigenobu S."/>
            <person name="Fukatsu T."/>
        </authorList>
    </citation>
    <scope>NUCLEOTIDE SEQUENCE [LARGE SCALE GENOMIC DNA]</scope>
    <source>
        <strain evidence="2 3">Ap-RA04</strain>
    </source>
</reference>
<dbReference type="OrthoDB" id="5659536at2"/>
<feature type="chain" id="PRO_5016371123" evidence="1">
    <location>
        <begin position="22"/>
        <end position="459"/>
    </location>
</feature>
<dbReference type="KEGG" id="rvi:RVIR1_14000"/>
<name>A0A2Z5UXC1_9COXI</name>
<organism evidence="2 3">
    <name type="scientific">Candidatus Rickettsiella viridis</name>
    <dbReference type="NCBI Taxonomy" id="676208"/>
    <lineage>
        <taxon>Bacteria</taxon>
        <taxon>Pseudomonadati</taxon>
        <taxon>Pseudomonadota</taxon>
        <taxon>Gammaproteobacteria</taxon>
        <taxon>Legionellales</taxon>
        <taxon>Coxiellaceae</taxon>
        <taxon>Rickettsiella</taxon>
    </lineage>
</organism>
<dbReference type="NCBIfam" id="NF033652">
    <property type="entry name" value="LbtU_sider_porin"/>
    <property type="match status" value="1"/>
</dbReference>
<keyword evidence="3" id="KW-1185">Reference proteome</keyword>
<gene>
    <name evidence="2" type="ORF">RVIR1_14000</name>
</gene>